<dbReference type="EMBL" id="JAGINW010000001">
    <property type="protein sequence ID" value="MBP2327071.1"/>
    <property type="molecule type" value="Genomic_DNA"/>
</dbReference>
<protein>
    <submittedName>
        <fullName evidence="1">Uncharacterized protein</fullName>
    </submittedName>
</protein>
<dbReference type="Proteomes" id="UP001519332">
    <property type="component" value="Unassembled WGS sequence"/>
</dbReference>
<evidence type="ECO:0000313" key="2">
    <source>
        <dbReference type="Proteomes" id="UP001519332"/>
    </source>
</evidence>
<keyword evidence="2" id="KW-1185">Reference proteome</keyword>
<accession>A0ABS4TT28</accession>
<evidence type="ECO:0000313" key="1">
    <source>
        <dbReference type="EMBL" id="MBP2327071.1"/>
    </source>
</evidence>
<name>A0ABS4TT28_9PSEU</name>
<gene>
    <name evidence="1" type="ORF">JOF56_007456</name>
</gene>
<comment type="caution">
    <text evidence="1">The sequence shown here is derived from an EMBL/GenBank/DDBJ whole genome shotgun (WGS) entry which is preliminary data.</text>
</comment>
<organism evidence="1 2">
    <name type="scientific">Kibdelosporangium banguiense</name>
    <dbReference type="NCBI Taxonomy" id="1365924"/>
    <lineage>
        <taxon>Bacteria</taxon>
        <taxon>Bacillati</taxon>
        <taxon>Actinomycetota</taxon>
        <taxon>Actinomycetes</taxon>
        <taxon>Pseudonocardiales</taxon>
        <taxon>Pseudonocardiaceae</taxon>
        <taxon>Kibdelosporangium</taxon>
    </lineage>
</organism>
<sequence length="277" mass="30093">MNSGNDVPGVHFLLSLIEPEDAAAVRRRLGIGEPEQHPDDRAAWELNRLGAPRSMLLWMLERDDPATNQVVFHQAGACDAIKRDILRGLPFGGATGRLPVPGHCGRRFCSHSEPDIPLSGHGLIGGMREARTMGSARVAVRAVGRRDWAEVAAADRAKPLPGYVRWALTERIDCPPEVRAQFGSHPKFTHRLRRAGIVELREYVELGRPPQNVLGVLHFGTQLFPHRVGEAAALLAPLVRAEIGAHPDAWAVLAQLLPTFAGTVPELVSTSGAVAYV</sequence>
<proteinExistence type="predicted"/>
<dbReference type="RefSeq" id="WP_209644065.1">
    <property type="nucleotide sequence ID" value="NZ_JAGINW010000001.1"/>
</dbReference>
<reference evidence="1 2" key="1">
    <citation type="submission" date="2021-03" db="EMBL/GenBank/DDBJ databases">
        <title>Sequencing the genomes of 1000 actinobacteria strains.</title>
        <authorList>
            <person name="Klenk H.-P."/>
        </authorList>
    </citation>
    <scope>NUCLEOTIDE SEQUENCE [LARGE SCALE GENOMIC DNA]</scope>
    <source>
        <strain evidence="1 2">DSM 46670</strain>
    </source>
</reference>